<evidence type="ECO:0000256" key="1">
    <source>
        <dbReference type="SAM" id="MobiDB-lite"/>
    </source>
</evidence>
<feature type="region of interest" description="Disordered" evidence="1">
    <location>
        <begin position="1"/>
        <end position="58"/>
    </location>
</feature>
<accession>A0ABU9QMB4</accession>
<evidence type="ECO:0000313" key="2">
    <source>
        <dbReference type="EMBL" id="MEM5290622.1"/>
    </source>
</evidence>
<dbReference type="EMBL" id="JAZHGC010000038">
    <property type="protein sequence ID" value="MEM5290622.1"/>
    <property type="molecule type" value="Genomic_DNA"/>
</dbReference>
<comment type="caution">
    <text evidence="2">The sequence shown here is derived from an EMBL/GenBank/DDBJ whole genome shotgun (WGS) entry which is preliminary data.</text>
</comment>
<keyword evidence="3" id="KW-1185">Reference proteome</keyword>
<feature type="compositionally biased region" description="Basic residues" evidence="1">
    <location>
        <begin position="41"/>
        <end position="51"/>
    </location>
</feature>
<feature type="compositionally biased region" description="Basic and acidic residues" evidence="1">
    <location>
        <begin position="1"/>
        <end position="17"/>
    </location>
</feature>
<evidence type="ECO:0000313" key="3">
    <source>
        <dbReference type="Proteomes" id="UP001494588"/>
    </source>
</evidence>
<sequence>MKHQYEIADASAAKRPESATSVADQQKTTLRRGGLPQINRAHQKQTHLKANKKPDQYQ</sequence>
<proteinExistence type="predicted"/>
<gene>
    <name evidence="2" type="ORF">V4C55_33380</name>
</gene>
<feature type="compositionally biased region" description="Polar residues" evidence="1">
    <location>
        <begin position="18"/>
        <end position="28"/>
    </location>
</feature>
<reference evidence="2 3" key="1">
    <citation type="submission" date="2024-01" db="EMBL/GenBank/DDBJ databases">
        <title>The diversity of rhizobia nodulating Mimosa spp. in eleven states of Brazil covering several biomes is determined by host plant, location, and edaphic factors.</title>
        <authorList>
            <person name="Rouws L."/>
            <person name="Barauna A."/>
            <person name="Beukes C."/>
            <person name="De Faria S.M."/>
            <person name="Gross E."/>
            <person name="Dos Reis Junior F.B."/>
            <person name="Simon M."/>
            <person name="Maluk M."/>
            <person name="Odee D.W."/>
            <person name="Kenicer G."/>
            <person name="Young J.P.W."/>
            <person name="Reis V.M."/>
            <person name="Zilli J."/>
            <person name="James E.K."/>
        </authorList>
    </citation>
    <scope>NUCLEOTIDE SEQUENCE [LARGE SCALE GENOMIC DNA]</scope>
    <source>
        <strain evidence="2 3">JPY77</strain>
    </source>
</reference>
<name>A0ABU9QMB4_9BURK</name>
<dbReference type="Proteomes" id="UP001494588">
    <property type="component" value="Unassembled WGS sequence"/>
</dbReference>
<dbReference type="RefSeq" id="WP_201658607.1">
    <property type="nucleotide sequence ID" value="NZ_CAJHCS010000031.1"/>
</dbReference>
<protein>
    <submittedName>
        <fullName evidence="2">Uncharacterized protein</fullName>
    </submittedName>
</protein>
<organism evidence="2 3">
    <name type="scientific">Paraburkholderia sabiae</name>
    <dbReference type="NCBI Taxonomy" id="273251"/>
    <lineage>
        <taxon>Bacteria</taxon>
        <taxon>Pseudomonadati</taxon>
        <taxon>Pseudomonadota</taxon>
        <taxon>Betaproteobacteria</taxon>
        <taxon>Burkholderiales</taxon>
        <taxon>Burkholderiaceae</taxon>
        <taxon>Paraburkholderia</taxon>
    </lineage>
</organism>